<evidence type="ECO:0000313" key="2">
    <source>
        <dbReference type="Proteomes" id="UP001487740"/>
    </source>
</evidence>
<reference evidence="1 2" key="1">
    <citation type="submission" date="2023-03" db="EMBL/GenBank/DDBJ databases">
        <title>High-quality genome of Scylla paramamosain provides insights in environmental adaptation.</title>
        <authorList>
            <person name="Zhang L."/>
        </authorList>
    </citation>
    <scope>NUCLEOTIDE SEQUENCE [LARGE SCALE GENOMIC DNA]</scope>
    <source>
        <strain evidence="1">LZ_2023a</strain>
        <tissue evidence="1">Muscle</tissue>
    </source>
</reference>
<dbReference type="PANTHER" id="PTHR44395:SF1">
    <property type="entry name" value="PROTEIN O-MANNOSYL-TRANSFERASE TMTC3"/>
    <property type="match status" value="1"/>
</dbReference>
<dbReference type="AlphaFoldDB" id="A0AAW0UE22"/>
<dbReference type="PANTHER" id="PTHR44395">
    <property type="match status" value="1"/>
</dbReference>
<protein>
    <submittedName>
        <fullName evidence="1">Uncharacterized protein</fullName>
    </submittedName>
</protein>
<dbReference type="GO" id="GO:0005783">
    <property type="term" value="C:endoplasmic reticulum"/>
    <property type="evidence" value="ECO:0007669"/>
    <property type="project" value="TreeGrafter"/>
</dbReference>
<dbReference type="Proteomes" id="UP001487740">
    <property type="component" value="Unassembled WGS sequence"/>
</dbReference>
<dbReference type="GO" id="GO:0035269">
    <property type="term" value="P:protein O-linked glycosylation via mannose"/>
    <property type="evidence" value="ECO:0007669"/>
    <property type="project" value="TreeGrafter"/>
</dbReference>
<accession>A0AAW0UE22</accession>
<organism evidence="1 2">
    <name type="scientific">Scylla paramamosain</name>
    <name type="common">Mud crab</name>
    <dbReference type="NCBI Taxonomy" id="85552"/>
    <lineage>
        <taxon>Eukaryota</taxon>
        <taxon>Metazoa</taxon>
        <taxon>Ecdysozoa</taxon>
        <taxon>Arthropoda</taxon>
        <taxon>Crustacea</taxon>
        <taxon>Multicrustacea</taxon>
        <taxon>Malacostraca</taxon>
        <taxon>Eumalacostraca</taxon>
        <taxon>Eucarida</taxon>
        <taxon>Decapoda</taxon>
        <taxon>Pleocyemata</taxon>
        <taxon>Brachyura</taxon>
        <taxon>Eubrachyura</taxon>
        <taxon>Portunoidea</taxon>
        <taxon>Portunidae</taxon>
        <taxon>Portuninae</taxon>
        <taxon>Scylla</taxon>
    </lineage>
</organism>
<sequence length="192" mass="21151">MIKFVRGIAEGGAVDVTQYMFPLNNWRRLEELKEELKSEAGGREDEKCGSVLLEASGRTTCAGRVDAELGMSLASLKDCSEADPKHLHRRHEIGRLLLIILASNLTKEGYLDGSEERDGEAAGLRSGGSVCGWVYSSLVLTVALLVYCNALSCSFVFDDISAIKENRDLRPHTPVTNLFFHDFWGTPMQKVG</sequence>
<gene>
    <name evidence="1" type="ORF">O3P69_004563</name>
</gene>
<evidence type="ECO:0000313" key="1">
    <source>
        <dbReference type="EMBL" id="KAK8397839.1"/>
    </source>
</evidence>
<proteinExistence type="predicted"/>
<comment type="caution">
    <text evidence="1">The sequence shown here is derived from an EMBL/GenBank/DDBJ whole genome shotgun (WGS) entry which is preliminary data.</text>
</comment>
<dbReference type="GO" id="GO:0000030">
    <property type="term" value="F:mannosyltransferase activity"/>
    <property type="evidence" value="ECO:0007669"/>
    <property type="project" value="TreeGrafter"/>
</dbReference>
<dbReference type="EMBL" id="JARAKH010000013">
    <property type="protein sequence ID" value="KAK8397839.1"/>
    <property type="molecule type" value="Genomic_DNA"/>
</dbReference>
<name>A0AAW0UE22_SCYPA</name>
<keyword evidence="2" id="KW-1185">Reference proteome</keyword>